<dbReference type="InterPro" id="IPR011527">
    <property type="entry name" value="ABC1_TM_dom"/>
</dbReference>
<evidence type="ECO:0000256" key="4">
    <source>
        <dbReference type="ARBA" id="ARBA00022692"/>
    </source>
</evidence>
<evidence type="ECO:0000256" key="9">
    <source>
        <dbReference type="SAM" id="Phobius"/>
    </source>
</evidence>
<accession>A0A318KEU2</accession>
<dbReference type="InterPro" id="IPR027417">
    <property type="entry name" value="P-loop_NTPase"/>
</dbReference>
<dbReference type="SUPFAM" id="SSF90123">
    <property type="entry name" value="ABC transporter transmembrane region"/>
    <property type="match status" value="1"/>
</dbReference>
<dbReference type="AlphaFoldDB" id="A0A318KEU2"/>
<evidence type="ECO:0000256" key="7">
    <source>
        <dbReference type="ARBA" id="ARBA00022989"/>
    </source>
</evidence>
<keyword evidence="6 12" id="KW-0067">ATP-binding</keyword>
<dbReference type="Gene3D" id="1.20.1560.10">
    <property type="entry name" value="ABC transporter type 1, transmembrane domain"/>
    <property type="match status" value="1"/>
</dbReference>
<keyword evidence="5" id="KW-0547">Nucleotide-binding</keyword>
<dbReference type="GO" id="GO:0005886">
    <property type="term" value="C:plasma membrane"/>
    <property type="evidence" value="ECO:0007669"/>
    <property type="project" value="UniProtKB-SubCell"/>
</dbReference>
<dbReference type="PANTHER" id="PTHR43394">
    <property type="entry name" value="ATP-DEPENDENT PERMEASE MDL1, MITOCHONDRIAL"/>
    <property type="match status" value="1"/>
</dbReference>
<evidence type="ECO:0000313" key="12">
    <source>
        <dbReference type="EMBL" id="PXX76153.1"/>
    </source>
</evidence>
<evidence type="ECO:0000256" key="1">
    <source>
        <dbReference type="ARBA" id="ARBA00004651"/>
    </source>
</evidence>
<dbReference type="Proteomes" id="UP000247612">
    <property type="component" value="Unassembled WGS sequence"/>
</dbReference>
<dbReference type="InterPro" id="IPR003439">
    <property type="entry name" value="ABC_transporter-like_ATP-bd"/>
</dbReference>
<evidence type="ECO:0000256" key="2">
    <source>
        <dbReference type="ARBA" id="ARBA00022448"/>
    </source>
</evidence>
<feature type="transmembrane region" description="Helical" evidence="9">
    <location>
        <begin position="53"/>
        <end position="75"/>
    </location>
</feature>
<comment type="caution">
    <text evidence="12">The sequence shown here is derived from an EMBL/GenBank/DDBJ whole genome shotgun (WGS) entry which is preliminary data.</text>
</comment>
<comment type="subcellular location">
    <subcellularLocation>
        <location evidence="1">Cell membrane</location>
        <topology evidence="1">Multi-pass membrane protein</topology>
    </subcellularLocation>
</comment>
<evidence type="ECO:0000256" key="8">
    <source>
        <dbReference type="ARBA" id="ARBA00023136"/>
    </source>
</evidence>
<dbReference type="Gene3D" id="3.40.50.300">
    <property type="entry name" value="P-loop containing nucleotide triphosphate hydrolases"/>
    <property type="match status" value="1"/>
</dbReference>
<gene>
    <name evidence="12" type="ORF">DES51_1147</name>
</gene>
<dbReference type="CDD" id="cd18548">
    <property type="entry name" value="ABC_6TM_Tm287_like"/>
    <property type="match status" value="1"/>
</dbReference>
<dbReference type="RefSeq" id="WP_022938096.1">
    <property type="nucleotide sequence ID" value="NZ_CABKRQ010000004.1"/>
</dbReference>
<dbReference type="GO" id="GO:0015421">
    <property type="term" value="F:ABC-type oligopeptide transporter activity"/>
    <property type="evidence" value="ECO:0007669"/>
    <property type="project" value="TreeGrafter"/>
</dbReference>
<evidence type="ECO:0000256" key="3">
    <source>
        <dbReference type="ARBA" id="ARBA00022475"/>
    </source>
</evidence>
<evidence type="ECO:0000259" key="11">
    <source>
        <dbReference type="PROSITE" id="PS50929"/>
    </source>
</evidence>
<dbReference type="PROSITE" id="PS50893">
    <property type="entry name" value="ABC_TRANSPORTER_2"/>
    <property type="match status" value="1"/>
</dbReference>
<reference evidence="12 13" key="1">
    <citation type="submission" date="2018-05" db="EMBL/GenBank/DDBJ databases">
        <title>Genomic Encyclopedia of Type Strains, Phase IV (KMG-IV): sequencing the most valuable type-strain genomes for metagenomic binning, comparative biology and taxonomic classification.</title>
        <authorList>
            <person name="Goeker M."/>
        </authorList>
    </citation>
    <scope>NUCLEOTIDE SEQUENCE [LARGE SCALE GENOMIC DNA]</scope>
    <source>
        <strain evidence="12 13">JC118</strain>
    </source>
</reference>
<dbReference type="GO" id="GO:0005524">
    <property type="term" value="F:ATP binding"/>
    <property type="evidence" value="ECO:0007669"/>
    <property type="project" value="UniProtKB-KW"/>
</dbReference>
<dbReference type="FunFam" id="3.40.50.300:FF:000221">
    <property type="entry name" value="Multidrug ABC transporter ATP-binding protein"/>
    <property type="match status" value="1"/>
</dbReference>
<organism evidence="12 13">
    <name type="scientific">Dielma fastidiosa</name>
    <dbReference type="NCBI Taxonomy" id="1034346"/>
    <lineage>
        <taxon>Bacteria</taxon>
        <taxon>Bacillati</taxon>
        <taxon>Bacillota</taxon>
        <taxon>Erysipelotrichia</taxon>
        <taxon>Erysipelotrichales</taxon>
        <taxon>Erysipelotrichaceae</taxon>
        <taxon>Dielma</taxon>
    </lineage>
</organism>
<proteinExistence type="predicted"/>
<feature type="transmembrane region" description="Helical" evidence="9">
    <location>
        <begin position="246"/>
        <end position="264"/>
    </location>
</feature>
<dbReference type="Pfam" id="PF00664">
    <property type="entry name" value="ABC_membrane"/>
    <property type="match status" value="1"/>
</dbReference>
<keyword evidence="4 9" id="KW-0812">Transmembrane</keyword>
<dbReference type="GO" id="GO:0016887">
    <property type="term" value="F:ATP hydrolysis activity"/>
    <property type="evidence" value="ECO:0007669"/>
    <property type="project" value="InterPro"/>
</dbReference>
<dbReference type="EMBL" id="QJKH01000014">
    <property type="protein sequence ID" value="PXX76153.1"/>
    <property type="molecule type" value="Genomic_DNA"/>
</dbReference>
<evidence type="ECO:0000256" key="5">
    <source>
        <dbReference type="ARBA" id="ARBA00022741"/>
    </source>
</evidence>
<feature type="domain" description="ABC transporter" evidence="10">
    <location>
        <begin position="332"/>
        <end position="568"/>
    </location>
</feature>
<evidence type="ECO:0000313" key="13">
    <source>
        <dbReference type="Proteomes" id="UP000247612"/>
    </source>
</evidence>
<dbReference type="InterPro" id="IPR017871">
    <property type="entry name" value="ABC_transporter-like_CS"/>
</dbReference>
<evidence type="ECO:0000256" key="6">
    <source>
        <dbReference type="ARBA" id="ARBA00022840"/>
    </source>
</evidence>
<dbReference type="InterPro" id="IPR039421">
    <property type="entry name" value="Type_1_exporter"/>
</dbReference>
<name>A0A318KEU2_9FIRM</name>
<feature type="transmembrane region" description="Helical" evidence="9">
    <location>
        <begin position="158"/>
        <end position="178"/>
    </location>
</feature>
<dbReference type="PANTHER" id="PTHR43394:SF1">
    <property type="entry name" value="ATP-BINDING CASSETTE SUB-FAMILY B MEMBER 10, MITOCHONDRIAL"/>
    <property type="match status" value="1"/>
</dbReference>
<keyword evidence="2" id="KW-0813">Transport</keyword>
<dbReference type="InterPro" id="IPR003593">
    <property type="entry name" value="AAA+_ATPase"/>
</dbReference>
<keyword evidence="7 9" id="KW-1133">Transmembrane helix</keyword>
<protein>
    <submittedName>
        <fullName evidence="12">ATP-binding cassette subfamily B protein</fullName>
    </submittedName>
</protein>
<feature type="transmembrane region" description="Helical" evidence="9">
    <location>
        <begin position="135"/>
        <end position="152"/>
    </location>
</feature>
<feature type="transmembrane region" description="Helical" evidence="9">
    <location>
        <begin position="16"/>
        <end position="41"/>
    </location>
</feature>
<dbReference type="PROSITE" id="PS50929">
    <property type="entry name" value="ABC_TM1F"/>
    <property type="match status" value="1"/>
</dbReference>
<dbReference type="OrthoDB" id="9762778at2"/>
<keyword evidence="13" id="KW-1185">Reference proteome</keyword>
<feature type="domain" description="ABC transmembrane type-1" evidence="11">
    <location>
        <begin position="17"/>
        <end position="299"/>
    </location>
</feature>
<sequence length="575" mass="63684">MLKKFFVYFKDYKKHLIFAAVCVMLETLFELIIPLIMADIIDIGVANQDTQLILIKGAQMIFCALISLALGMAYARFAATAGQGFGSELRKAEYQKVQSFSFANTDHFSTSSLVTRLTSDVNVLQTAISSGIRPIVRAPFMLVTALGMAIMINKDLAVVFMVALPVLGTILFLIVRTLRPLYGKMQKAVDLVNRVIQENLIAIRVVKSYVRGTYEKEKFEEVNFNLQTTSEKAFHFAVLNMPAFQFVMYSTIVAILWFGGQMIFVGNMKVGELTGFLSYVLQILNSLMMISNVFMMLTRSIASAARIQEVFEEVPSIQSDESKPLTVKDGNIDFEHVYFKYKEAAQEYVLSDINLSIKAGQTIGIIGGTGSAKTSLIQLIPRLYDVSKGAVLIDGVNVKEYPIKHLRDAIGVVLQKNTLFSGTIRDNLKWGNESADDEELMAACRIACADEFIERMPKGLDTDLGQGGVNVSGGQKQRLCIARALLKKPKVLIFDDSTSAVDTGTEAKIRNALNHELKDTTKIIIAQRISSVLHADQIIILEGGYVNAAGTHEKLLKTNPIYQEIYLSQKEGAEL</sequence>
<evidence type="ECO:0000259" key="10">
    <source>
        <dbReference type="PROSITE" id="PS50893"/>
    </source>
</evidence>
<dbReference type="Pfam" id="PF00005">
    <property type="entry name" value="ABC_tran"/>
    <property type="match status" value="1"/>
</dbReference>
<dbReference type="SUPFAM" id="SSF52540">
    <property type="entry name" value="P-loop containing nucleoside triphosphate hydrolases"/>
    <property type="match status" value="1"/>
</dbReference>
<dbReference type="SMART" id="SM00382">
    <property type="entry name" value="AAA"/>
    <property type="match status" value="1"/>
</dbReference>
<keyword evidence="8 9" id="KW-0472">Membrane</keyword>
<dbReference type="InterPro" id="IPR036640">
    <property type="entry name" value="ABC1_TM_sf"/>
</dbReference>
<keyword evidence="3" id="KW-1003">Cell membrane</keyword>
<feature type="transmembrane region" description="Helical" evidence="9">
    <location>
        <begin position="276"/>
        <end position="297"/>
    </location>
</feature>
<dbReference type="PROSITE" id="PS00211">
    <property type="entry name" value="ABC_TRANSPORTER_1"/>
    <property type="match status" value="1"/>
</dbReference>
<dbReference type="STRING" id="1034346.GCA_000313565_01792"/>